<evidence type="ECO:0000313" key="8">
    <source>
        <dbReference type="EMBL" id="KAH9322085.1"/>
    </source>
</evidence>
<gene>
    <name evidence="8" type="ORF">KI387_016724</name>
</gene>
<accession>A0AA38LGZ1</accession>
<comment type="subcellular location">
    <subcellularLocation>
        <location evidence="1">Nucleus</location>
    </subcellularLocation>
</comment>
<evidence type="ECO:0000256" key="4">
    <source>
        <dbReference type="ARBA" id="ARBA00023163"/>
    </source>
</evidence>
<evidence type="ECO:0000256" key="3">
    <source>
        <dbReference type="ARBA" id="ARBA00023125"/>
    </source>
</evidence>
<dbReference type="EMBL" id="JAHRHJ020000003">
    <property type="protein sequence ID" value="KAH9322085.1"/>
    <property type="molecule type" value="Genomic_DNA"/>
</dbReference>
<reference evidence="8 9" key="1">
    <citation type="journal article" date="2021" name="Nat. Plants">
        <title>The Taxus genome provides insights into paclitaxel biosynthesis.</title>
        <authorList>
            <person name="Xiong X."/>
            <person name="Gou J."/>
            <person name="Liao Q."/>
            <person name="Li Y."/>
            <person name="Zhou Q."/>
            <person name="Bi G."/>
            <person name="Li C."/>
            <person name="Du R."/>
            <person name="Wang X."/>
            <person name="Sun T."/>
            <person name="Guo L."/>
            <person name="Liang H."/>
            <person name="Lu P."/>
            <person name="Wu Y."/>
            <person name="Zhang Z."/>
            <person name="Ro D.K."/>
            <person name="Shang Y."/>
            <person name="Huang S."/>
            <person name="Yan J."/>
        </authorList>
    </citation>
    <scope>NUCLEOTIDE SEQUENCE [LARGE SCALE GENOMIC DNA]</scope>
    <source>
        <strain evidence="8">Ta-2019</strain>
    </source>
</reference>
<dbReference type="InterPro" id="IPR001739">
    <property type="entry name" value="Methyl_CpG_DNA-bd"/>
</dbReference>
<dbReference type="GO" id="GO:0005634">
    <property type="term" value="C:nucleus"/>
    <property type="evidence" value="ECO:0007669"/>
    <property type="project" value="UniProtKB-SubCell"/>
</dbReference>
<evidence type="ECO:0000259" key="7">
    <source>
        <dbReference type="PROSITE" id="PS50982"/>
    </source>
</evidence>
<dbReference type="GO" id="GO:0003677">
    <property type="term" value="F:DNA binding"/>
    <property type="evidence" value="ECO:0007669"/>
    <property type="project" value="UniProtKB-KW"/>
</dbReference>
<dbReference type="SUPFAM" id="SSF54171">
    <property type="entry name" value="DNA-binding domain"/>
    <property type="match status" value="1"/>
</dbReference>
<keyword evidence="4" id="KW-0804">Transcription</keyword>
<dbReference type="InterPro" id="IPR039622">
    <property type="entry name" value="MBD10/11"/>
</dbReference>
<sequence length="70" mass="7686">MESPKGSAENDHTAPAGWKKKVIPKKSGTPKNDIVFVAPTGEEFKAKRTLERYLKANPGGPSIIEFDWST</sequence>
<dbReference type="PROSITE" id="PS50982">
    <property type="entry name" value="MBD"/>
    <property type="match status" value="1"/>
</dbReference>
<dbReference type="Proteomes" id="UP000824469">
    <property type="component" value="Unassembled WGS sequence"/>
</dbReference>
<keyword evidence="9" id="KW-1185">Reference proteome</keyword>
<evidence type="ECO:0000256" key="6">
    <source>
        <dbReference type="SAM" id="MobiDB-lite"/>
    </source>
</evidence>
<dbReference type="AlphaFoldDB" id="A0AA38LGZ1"/>
<protein>
    <recommendedName>
        <fullName evidence="7">MBD domain-containing protein</fullName>
    </recommendedName>
</protein>
<evidence type="ECO:0000313" key="9">
    <source>
        <dbReference type="Proteomes" id="UP000824469"/>
    </source>
</evidence>
<proteinExistence type="predicted"/>
<dbReference type="Pfam" id="PF01429">
    <property type="entry name" value="MBD"/>
    <property type="match status" value="1"/>
</dbReference>
<evidence type="ECO:0000256" key="5">
    <source>
        <dbReference type="ARBA" id="ARBA00023242"/>
    </source>
</evidence>
<organism evidence="8 9">
    <name type="scientific">Taxus chinensis</name>
    <name type="common">Chinese yew</name>
    <name type="synonym">Taxus wallichiana var. chinensis</name>
    <dbReference type="NCBI Taxonomy" id="29808"/>
    <lineage>
        <taxon>Eukaryota</taxon>
        <taxon>Viridiplantae</taxon>
        <taxon>Streptophyta</taxon>
        <taxon>Embryophyta</taxon>
        <taxon>Tracheophyta</taxon>
        <taxon>Spermatophyta</taxon>
        <taxon>Pinopsida</taxon>
        <taxon>Pinidae</taxon>
        <taxon>Conifers II</taxon>
        <taxon>Cupressales</taxon>
        <taxon>Taxaceae</taxon>
        <taxon>Taxus</taxon>
    </lineage>
</organism>
<dbReference type="Gene3D" id="3.30.890.10">
    <property type="entry name" value="Methyl-cpg-binding Protein 2, Chain A"/>
    <property type="match status" value="1"/>
</dbReference>
<name>A0AA38LGZ1_TAXCH</name>
<keyword evidence="3" id="KW-0238">DNA-binding</keyword>
<dbReference type="InterPro" id="IPR016177">
    <property type="entry name" value="DNA-bd_dom_sf"/>
</dbReference>
<evidence type="ECO:0000256" key="1">
    <source>
        <dbReference type="ARBA" id="ARBA00004123"/>
    </source>
</evidence>
<keyword evidence="5" id="KW-0539">Nucleus</keyword>
<evidence type="ECO:0000256" key="2">
    <source>
        <dbReference type="ARBA" id="ARBA00023015"/>
    </source>
</evidence>
<comment type="caution">
    <text evidence="8">The sequence shown here is derived from an EMBL/GenBank/DDBJ whole genome shotgun (WGS) entry which is preliminary data.</text>
</comment>
<feature type="region of interest" description="Disordered" evidence="6">
    <location>
        <begin position="1"/>
        <end position="31"/>
    </location>
</feature>
<feature type="domain" description="MBD" evidence="7">
    <location>
        <begin position="4"/>
        <end position="70"/>
    </location>
</feature>
<dbReference type="PANTHER" id="PTHR33729">
    <property type="entry name" value="METHYL-CPG BINDING DOMAIN CONTAINING PROTEIN, EXPRESSED"/>
    <property type="match status" value="1"/>
</dbReference>
<keyword evidence="2" id="KW-0805">Transcription regulation</keyword>
<dbReference type="PANTHER" id="PTHR33729:SF6">
    <property type="entry name" value="METHYL-CPG-BINDING DOMAIN-CONTAINING PROTEIN 11"/>
    <property type="match status" value="1"/>
</dbReference>
<feature type="non-terminal residue" evidence="8">
    <location>
        <position position="70"/>
    </location>
</feature>